<dbReference type="AlphaFoldDB" id="A0A7G1I7K7"/>
<dbReference type="EMBL" id="AP023343">
    <property type="protein sequence ID" value="BCI85775.1"/>
    <property type="molecule type" value="Genomic_DNA"/>
</dbReference>
<evidence type="ECO:0008006" key="3">
    <source>
        <dbReference type="Google" id="ProtNLM"/>
    </source>
</evidence>
<accession>A0A7G1I7K7</accession>
<protein>
    <recommendedName>
        <fullName evidence="3">Pentapeptide repeats family protein</fullName>
    </recommendedName>
</protein>
<name>A0A7G1I7K7_MYCKA</name>
<evidence type="ECO:0000313" key="1">
    <source>
        <dbReference type="EMBL" id="BCI85775.1"/>
    </source>
</evidence>
<dbReference type="Proteomes" id="UP000516380">
    <property type="component" value="Chromosome"/>
</dbReference>
<evidence type="ECO:0000313" key="2">
    <source>
        <dbReference type="Proteomes" id="UP000516380"/>
    </source>
</evidence>
<keyword evidence="2" id="KW-1185">Reference proteome</keyword>
<gene>
    <name evidence="1" type="ORF">NIIDMKKI_09810</name>
</gene>
<reference evidence="1 2" key="1">
    <citation type="submission" date="2020-07" db="EMBL/GenBank/DDBJ databases">
        <title>Mycobacterium kansasii (former subtype) with zoonotic potential isolated from diseased indoor pet cat, Japan.</title>
        <authorList>
            <person name="Fukano H."/>
            <person name="Terazono T."/>
            <person name="Hoshino Y."/>
        </authorList>
    </citation>
    <scope>NUCLEOTIDE SEQUENCE [LARGE SCALE GENOMIC DNA]</scope>
    <source>
        <strain evidence="1 2">Kuro-I</strain>
    </source>
</reference>
<sequence length="101" mass="10121">MLNLGDGVSGWFNTIPSMGSGVGNVGSSWRGCSRRVRGPSVFNVGFGNQGGLNLGHANVGGFNLGGGNVGDHNVGGANVGDANVGWVMLVVTMWVAAMSAT</sequence>
<proteinExistence type="predicted"/>
<organism evidence="1 2">
    <name type="scientific">Mycobacterium kansasii</name>
    <dbReference type="NCBI Taxonomy" id="1768"/>
    <lineage>
        <taxon>Bacteria</taxon>
        <taxon>Bacillati</taxon>
        <taxon>Actinomycetota</taxon>
        <taxon>Actinomycetes</taxon>
        <taxon>Mycobacteriales</taxon>
        <taxon>Mycobacteriaceae</taxon>
        <taxon>Mycobacterium</taxon>
    </lineage>
</organism>